<dbReference type="AlphaFoldDB" id="A0AA47MMR7"/>
<dbReference type="Gene3D" id="1.20.1250.10">
    <property type="match status" value="1"/>
</dbReference>
<keyword evidence="3" id="KW-1185">Reference proteome</keyword>
<dbReference type="InterPro" id="IPR009079">
    <property type="entry name" value="4_helix_cytokine-like_core"/>
</dbReference>
<evidence type="ECO:0000313" key="3">
    <source>
        <dbReference type="Proteomes" id="UP001174136"/>
    </source>
</evidence>
<dbReference type="Proteomes" id="UP001174136">
    <property type="component" value="Unassembled WGS sequence"/>
</dbReference>
<accession>A0AA47MMR7</accession>
<comment type="caution">
    <text evidence="2">The sequence shown here is derived from an EMBL/GenBank/DDBJ whole genome shotgun (WGS) entry which is preliminary data.</text>
</comment>
<sequence>MGHPLLQTVLHYAVLLVVWWRVVLTAPVPDQSTACLDALSSVTGITATLHYDAELLLVDYERIHEFKGESIPEYVPDATVSGATHAEKLYNVAVKELLFSWHLGVVEEDQTNFWDLIDASLLQKFVTAKSRLSNHSQTIKDLLKVVDPDFTTPTMPATPELNNTHSYTKKLYGWAVLSNLKDLAANLIIEIDTMTKNGICGEDVQN</sequence>
<proteinExistence type="predicted"/>
<name>A0AA47MMR7_MERPO</name>
<keyword evidence="1" id="KW-0732">Signal</keyword>
<organism evidence="2 3">
    <name type="scientific">Merluccius polli</name>
    <name type="common">Benguela hake</name>
    <name type="synonym">Merluccius cadenati</name>
    <dbReference type="NCBI Taxonomy" id="89951"/>
    <lineage>
        <taxon>Eukaryota</taxon>
        <taxon>Metazoa</taxon>
        <taxon>Chordata</taxon>
        <taxon>Craniata</taxon>
        <taxon>Vertebrata</taxon>
        <taxon>Euteleostomi</taxon>
        <taxon>Actinopterygii</taxon>
        <taxon>Neopterygii</taxon>
        <taxon>Teleostei</taxon>
        <taxon>Neoteleostei</taxon>
        <taxon>Acanthomorphata</taxon>
        <taxon>Zeiogadaria</taxon>
        <taxon>Gadariae</taxon>
        <taxon>Gadiformes</taxon>
        <taxon>Gadoidei</taxon>
        <taxon>Merlucciidae</taxon>
        <taxon>Merluccius</taxon>
    </lineage>
</organism>
<feature type="signal peptide" evidence="1">
    <location>
        <begin position="1"/>
        <end position="25"/>
    </location>
</feature>
<dbReference type="SUPFAM" id="SSF47266">
    <property type="entry name" value="4-helical cytokines"/>
    <property type="match status" value="1"/>
</dbReference>
<evidence type="ECO:0000256" key="1">
    <source>
        <dbReference type="SAM" id="SignalP"/>
    </source>
</evidence>
<gene>
    <name evidence="2" type="ORF">N1851_018609</name>
</gene>
<protein>
    <submittedName>
        <fullName evidence="2">Uncharacterized protein</fullName>
    </submittedName>
</protein>
<evidence type="ECO:0000313" key="2">
    <source>
        <dbReference type="EMBL" id="KAK0143263.1"/>
    </source>
</evidence>
<feature type="chain" id="PRO_5041308983" evidence="1">
    <location>
        <begin position="26"/>
        <end position="206"/>
    </location>
</feature>
<dbReference type="EMBL" id="JAOPHQ010003423">
    <property type="protein sequence ID" value="KAK0143263.1"/>
    <property type="molecule type" value="Genomic_DNA"/>
</dbReference>
<reference evidence="2" key="1">
    <citation type="journal article" date="2023" name="Front. Mar. Sci.">
        <title>A new Merluccius polli reference genome to investigate the effects of global change in West African waters.</title>
        <authorList>
            <person name="Mateo J.L."/>
            <person name="Blanco-Fernandez C."/>
            <person name="Garcia-Vazquez E."/>
            <person name="Machado-Schiaffino G."/>
        </authorList>
    </citation>
    <scope>NUCLEOTIDE SEQUENCE</scope>
    <source>
        <strain evidence="2">C29</strain>
        <tissue evidence="2">Fin</tissue>
    </source>
</reference>